<comment type="subcellular location">
    <subcellularLocation>
        <location evidence="1">Membrane</location>
        <topology evidence="1">Multi-pass membrane protein</topology>
    </subcellularLocation>
</comment>
<evidence type="ECO:0000256" key="4">
    <source>
        <dbReference type="ARBA" id="ARBA00023136"/>
    </source>
</evidence>
<dbReference type="GO" id="GO:0016020">
    <property type="term" value="C:membrane"/>
    <property type="evidence" value="ECO:0007669"/>
    <property type="project" value="UniProtKB-SubCell"/>
</dbReference>
<dbReference type="OrthoDB" id="5401779at2759"/>
<feature type="transmembrane region" description="Helical" evidence="6">
    <location>
        <begin position="6"/>
        <end position="25"/>
    </location>
</feature>
<evidence type="ECO:0000256" key="6">
    <source>
        <dbReference type="SAM" id="Phobius"/>
    </source>
</evidence>
<accession>A0A8I3A0I1</accession>
<dbReference type="PANTHER" id="PTHR33048">
    <property type="entry name" value="PTH11-LIKE INTEGRAL MEMBRANE PROTEIN (AFU_ORTHOLOGUE AFUA_5G11245)"/>
    <property type="match status" value="1"/>
</dbReference>
<dbReference type="InterPro" id="IPR052337">
    <property type="entry name" value="SAT4-like"/>
</dbReference>
<dbReference type="InterPro" id="IPR049326">
    <property type="entry name" value="Rhodopsin_dom_fungi"/>
</dbReference>
<evidence type="ECO:0000313" key="9">
    <source>
        <dbReference type="Proteomes" id="UP000689129"/>
    </source>
</evidence>
<proteinExistence type="inferred from homology"/>
<feature type="transmembrane region" description="Helical" evidence="6">
    <location>
        <begin position="37"/>
        <end position="62"/>
    </location>
</feature>
<reference evidence="8" key="1">
    <citation type="journal article" date="2021" name="Mol. Plant Pathol.">
        <title>A 20-kb lineage-specific genomic region tames virulence in pathogenic amphidiploid Verticillium longisporum.</title>
        <authorList>
            <person name="Harting R."/>
            <person name="Starke J."/>
            <person name="Kusch H."/>
            <person name="Poggeler S."/>
            <person name="Maurus I."/>
            <person name="Schluter R."/>
            <person name="Landesfeind M."/>
            <person name="Bulla I."/>
            <person name="Nowrousian M."/>
            <person name="de Jonge R."/>
            <person name="Stahlhut G."/>
            <person name="Hoff K.J."/>
            <person name="Asshauer K.P."/>
            <person name="Thurmer A."/>
            <person name="Stanke M."/>
            <person name="Daniel R."/>
            <person name="Morgenstern B."/>
            <person name="Thomma B.P.H.J."/>
            <person name="Kronstad J.W."/>
            <person name="Braus-Stromeyer S.A."/>
            <person name="Braus G.H."/>
        </authorList>
    </citation>
    <scope>NUCLEOTIDE SEQUENCE</scope>
    <source>
        <strain evidence="8">Vl32</strain>
    </source>
</reference>
<evidence type="ECO:0000313" key="8">
    <source>
        <dbReference type="EMBL" id="KAG7142292.1"/>
    </source>
</evidence>
<evidence type="ECO:0000259" key="7">
    <source>
        <dbReference type="Pfam" id="PF20684"/>
    </source>
</evidence>
<keyword evidence="3 6" id="KW-1133">Transmembrane helix</keyword>
<dbReference type="PANTHER" id="PTHR33048:SF124">
    <property type="entry name" value="INTEGRAL MEMBRANE PROTEIN"/>
    <property type="match status" value="1"/>
</dbReference>
<organism evidence="8 9">
    <name type="scientific">Verticillium longisporum</name>
    <name type="common">Verticillium dahliae var. longisporum</name>
    <dbReference type="NCBI Taxonomy" id="100787"/>
    <lineage>
        <taxon>Eukaryota</taxon>
        <taxon>Fungi</taxon>
        <taxon>Dikarya</taxon>
        <taxon>Ascomycota</taxon>
        <taxon>Pezizomycotina</taxon>
        <taxon>Sordariomycetes</taxon>
        <taxon>Hypocreomycetidae</taxon>
        <taxon>Glomerellales</taxon>
        <taxon>Plectosphaerellaceae</taxon>
        <taxon>Verticillium</taxon>
    </lineage>
</organism>
<evidence type="ECO:0000256" key="1">
    <source>
        <dbReference type="ARBA" id="ARBA00004141"/>
    </source>
</evidence>
<protein>
    <recommendedName>
        <fullName evidence="7">Rhodopsin domain-containing protein</fullName>
    </recommendedName>
</protein>
<evidence type="ECO:0000256" key="3">
    <source>
        <dbReference type="ARBA" id="ARBA00022989"/>
    </source>
</evidence>
<comment type="similarity">
    <text evidence="5">Belongs to the SAT4 family.</text>
</comment>
<dbReference type="EMBL" id="JAEMWZ010000020">
    <property type="protein sequence ID" value="KAG7142292.1"/>
    <property type="molecule type" value="Genomic_DNA"/>
</dbReference>
<dbReference type="Proteomes" id="UP000689129">
    <property type="component" value="Unassembled WGS sequence"/>
</dbReference>
<sequence>MFQATASLGVVTDVIIIGIPVPMVLRLHMSKAKKAGLLLMFIIGSATVLTSMIRLGLLISVLDEVDQTWGGGPIHVWM</sequence>
<evidence type="ECO:0000256" key="2">
    <source>
        <dbReference type="ARBA" id="ARBA00022692"/>
    </source>
</evidence>
<dbReference type="Pfam" id="PF20684">
    <property type="entry name" value="Fung_rhodopsin"/>
    <property type="match status" value="1"/>
</dbReference>
<evidence type="ECO:0000256" key="5">
    <source>
        <dbReference type="ARBA" id="ARBA00038359"/>
    </source>
</evidence>
<gene>
    <name evidence="8" type="ORF">HYQ45_001364</name>
</gene>
<feature type="domain" description="Rhodopsin" evidence="7">
    <location>
        <begin position="2"/>
        <end position="77"/>
    </location>
</feature>
<dbReference type="AlphaFoldDB" id="A0A8I3A0I1"/>
<keyword evidence="4 6" id="KW-0472">Membrane</keyword>
<comment type="caution">
    <text evidence="8">The sequence shown here is derived from an EMBL/GenBank/DDBJ whole genome shotgun (WGS) entry which is preliminary data.</text>
</comment>
<name>A0A8I3A0I1_VERLO</name>
<keyword evidence="2 6" id="KW-0812">Transmembrane</keyword>